<dbReference type="AlphaFoldDB" id="A0A8B6C0I9"/>
<accession>A0A8B6C0I9</accession>
<dbReference type="Proteomes" id="UP000596742">
    <property type="component" value="Unassembled WGS sequence"/>
</dbReference>
<organism evidence="1 2">
    <name type="scientific">Mytilus galloprovincialis</name>
    <name type="common">Mediterranean mussel</name>
    <dbReference type="NCBI Taxonomy" id="29158"/>
    <lineage>
        <taxon>Eukaryota</taxon>
        <taxon>Metazoa</taxon>
        <taxon>Spiralia</taxon>
        <taxon>Lophotrochozoa</taxon>
        <taxon>Mollusca</taxon>
        <taxon>Bivalvia</taxon>
        <taxon>Autobranchia</taxon>
        <taxon>Pteriomorphia</taxon>
        <taxon>Mytilida</taxon>
        <taxon>Mytiloidea</taxon>
        <taxon>Mytilidae</taxon>
        <taxon>Mytilinae</taxon>
        <taxon>Mytilus</taxon>
    </lineage>
</organism>
<keyword evidence="2" id="KW-1185">Reference proteome</keyword>
<evidence type="ECO:0000313" key="2">
    <source>
        <dbReference type="Proteomes" id="UP000596742"/>
    </source>
</evidence>
<dbReference type="EMBL" id="UYJE01001048">
    <property type="protein sequence ID" value="VDH98716.1"/>
    <property type="molecule type" value="Genomic_DNA"/>
</dbReference>
<dbReference type="PANTHER" id="PTHR31424:SF3">
    <property type="entry name" value="RING-TYPE DOMAIN-CONTAINING PROTEIN"/>
    <property type="match status" value="1"/>
</dbReference>
<dbReference type="OrthoDB" id="5985188at2759"/>
<evidence type="ECO:0000313" key="1">
    <source>
        <dbReference type="EMBL" id="VDH98716.1"/>
    </source>
</evidence>
<name>A0A8B6C0I9_MYTGA</name>
<reference evidence="1" key="1">
    <citation type="submission" date="2018-11" db="EMBL/GenBank/DDBJ databases">
        <authorList>
            <person name="Alioto T."/>
            <person name="Alioto T."/>
        </authorList>
    </citation>
    <scope>NUCLEOTIDE SEQUENCE</scope>
</reference>
<sequence length="390" mass="44819">MDSASIKTSNIAENLDTCLDQIDYILKRNATLTTYIDNIEKQHYSNSGKKFDDLQPRQRLRKLKTLESYGEKALSFANTFGLNPTRLDCISDAGKKVSLNLSDSPSKDSYDTLHASEKDNLRQLVFLFDKFCVSDIAYHELSMLFDNMPRKYIVSQSRNDINKIFHLERLPGNMPGAMINLDTELKRVIKQNFQNLSNVTKLDIKFSGGSTGNFACPWCKVHNRFDTSKAWDFYHNVDMLRSIDEIVTLSSQSKSQFGVKHRPLLKIDVDYYVPDELHLMLRVSDILLRNMINDCKNKDDKIRKEIKSGCKPINIDNFEDLVQSCGVVFHICTPKGSNDLEWTSLSGGEKIKLLKYLPEKLLNSDVLKTDTKEKVVWQDFYAIYLFVCSK</sequence>
<dbReference type="PANTHER" id="PTHR31424">
    <property type="entry name" value="PROTEIN CBG23806"/>
    <property type="match status" value="1"/>
</dbReference>
<gene>
    <name evidence="1" type="ORF">MGAL_10B080900</name>
</gene>
<comment type="caution">
    <text evidence="1">The sequence shown here is derived from an EMBL/GenBank/DDBJ whole genome shotgun (WGS) entry which is preliminary data.</text>
</comment>
<protein>
    <submittedName>
        <fullName evidence="1">Uncharacterized protein</fullName>
    </submittedName>
</protein>
<proteinExistence type="predicted"/>